<keyword evidence="1" id="KW-1133">Transmembrane helix</keyword>
<evidence type="ECO:0000259" key="2">
    <source>
        <dbReference type="Pfam" id="PF02517"/>
    </source>
</evidence>
<feature type="transmembrane region" description="Helical" evidence="1">
    <location>
        <begin position="142"/>
        <end position="162"/>
    </location>
</feature>
<feature type="transmembrane region" description="Helical" evidence="1">
    <location>
        <begin position="226"/>
        <end position="248"/>
    </location>
</feature>
<name>V4HLK1_9EURY</name>
<evidence type="ECO:0000313" key="4">
    <source>
        <dbReference type="Proteomes" id="UP000017840"/>
    </source>
</evidence>
<keyword evidence="1" id="KW-0472">Membrane</keyword>
<feature type="domain" description="CAAX prenyl protease 2/Lysostaphin resistance protein A-like" evidence="2">
    <location>
        <begin position="143"/>
        <end position="238"/>
    </location>
</feature>
<dbReference type="eggNOG" id="arCOG02766">
    <property type="taxonomic scope" value="Archaea"/>
</dbReference>
<dbReference type="OrthoDB" id="275779at2157"/>
<sequence>MAGSTTRAGDWYRGLNPRVQALVAAVAIGIAGVAAAWVVPVVVVRPLQYLGVTFSPIVATGLSLVLVQGVSFGGLATLYLYRQGRSPLSLFHLPSLRDVVVAAGGFVGSFALVIALGALVGALGAPTAENNVARIGAENPEVLLLLIPAAFVLIGPGEEILFRGIVQNRLREAFSPWVAIPVASVIFGAVHYLALTGPPVARLVTVGLLSILTLVFGATYEYTDNLVVPAFIHGAYDALLFVLLYVVVVYGPGADAVTSASEAAVSAFGLGLVG</sequence>
<feature type="transmembrane region" description="Helical" evidence="1">
    <location>
        <begin position="56"/>
        <end position="80"/>
    </location>
</feature>
<dbReference type="EMBL" id="ASGZ01000024">
    <property type="protein sequence ID" value="ESP88789.1"/>
    <property type="molecule type" value="Genomic_DNA"/>
</dbReference>
<feature type="transmembrane region" description="Helical" evidence="1">
    <location>
        <begin position="174"/>
        <end position="194"/>
    </location>
</feature>
<dbReference type="GO" id="GO:0080120">
    <property type="term" value="P:CAAX-box protein maturation"/>
    <property type="evidence" value="ECO:0007669"/>
    <property type="project" value="UniProtKB-ARBA"/>
</dbReference>
<dbReference type="PANTHER" id="PTHR36435">
    <property type="entry name" value="SLR1288 PROTEIN"/>
    <property type="match status" value="1"/>
</dbReference>
<proteinExistence type="predicted"/>
<protein>
    <recommendedName>
        <fullName evidence="2">CAAX prenyl protease 2/Lysostaphin resistance protein A-like domain-containing protein</fullName>
    </recommendedName>
</protein>
<evidence type="ECO:0000256" key="1">
    <source>
        <dbReference type="SAM" id="Phobius"/>
    </source>
</evidence>
<feature type="transmembrane region" description="Helical" evidence="1">
    <location>
        <begin position="200"/>
        <end position="219"/>
    </location>
</feature>
<dbReference type="GO" id="GO:0004175">
    <property type="term" value="F:endopeptidase activity"/>
    <property type="evidence" value="ECO:0007669"/>
    <property type="project" value="UniProtKB-ARBA"/>
</dbReference>
<dbReference type="Pfam" id="PF02517">
    <property type="entry name" value="Rce1-like"/>
    <property type="match status" value="1"/>
</dbReference>
<dbReference type="PANTHER" id="PTHR36435:SF1">
    <property type="entry name" value="CAAX AMINO TERMINAL PROTEASE FAMILY PROTEIN"/>
    <property type="match status" value="1"/>
</dbReference>
<dbReference type="STRING" id="1324957.K933_07331"/>
<dbReference type="AlphaFoldDB" id="V4HLK1"/>
<dbReference type="InterPro" id="IPR052710">
    <property type="entry name" value="CAAX_protease"/>
</dbReference>
<accession>V4HLK1</accession>
<dbReference type="RefSeq" id="WP_023394052.1">
    <property type="nucleotide sequence ID" value="NZ_ASGZ01000024.1"/>
</dbReference>
<comment type="caution">
    <text evidence="3">The sequence shown here is derived from an EMBL/GenBank/DDBJ whole genome shotgun (WGS) entry which is preliminary data.</text>
</comment>
<keyword evidence="1" id="KW-0812">Transmembrane</keyword>
<dbReference type="InterPro" id="IPR003675">
    <property type="entry name" value="Rce1/LyrA-like_dom"/>
</dbReference>
<evidence type="ECO:0000313" key="3">
    <source>
        <dbReference type="EMBL" id="ESP88789.1"/>
    </source>
</evidence>
<feature type="transmembrane region" description="Helical" evidence="1">
    <location>
        <begin position="100"/>
        <end position="122"/>
    </location>
</feature>
<gene>
    <name evidence="3" type="ORF">K933_07331</name>
</gene>
<feature type="transmembrane region" description="Helical" evidence="1">
    <location>
        <begin position="21"/>
        <end position="44"/>
    </location>
</feature>
<organism evidence="3 4">
    <name type="scientific">Candidatus Halobonum tyrrellensis G22</name>
    <dbReference type="NCBI Taxonomy" id="1324957"/>
    <lineage>
        <taxon>Archaea</taxon>
        <taxon>Methanobacteriati</taxon>
        <taxon>Methanobacteriota</taxon>
        <taxon>Stenosarchaea group</taxon>
        <taxon>Halobacteria</taxon>
        <taxon>Halobacteriales</taxon>
        <taxon>Haloferacaceae</taxon>
        <taxon>Candidatus Halobonum</taxon>
    </lineage>
</organism>
<dbReference type="Proteomes" id="UP000017840">
    <property type="component" value="Unassembled WGS sequence"/>
</dbReference>
<keyword evidence="4" id="KW-1185">Reference proteome</keyword>
<reference evidence="3 4" key="1">
    <citation type="journal article" date="2013" name="Genome Announc.">
        <title>Draft Genome Sequence of 'Candidatus Halobonum tyrrellensis' Strain G22, Isolated from the Hypersaline Waters of Lake Tyrrell, Australia.</title>
        <authorList>
            <person name="Ugalde J.A."/>
            <person name="Narasingarao P."/>
            <person name="Kuo S."/>
            <person name="Podell S."/>
            <person name="Allen E.E."/>
        </authorList>
    </citation>
    <scope>NUCLEOTIDE SEQUENCE [LARGE SCALE GENOMIC DNA]</scope>
    <source>
        <strain evidence="3 4">G22</strain>
    </source>
</reference>